<feature type="transmembrane region" description="Helical" evidence="20">
    <location>
        <begin position="182"/>
        <end position="203"/>
    </location>
</feature>
<evidence type="ECO:0000256" key="20">
    <source>
        <dbReference type="RuleBase" id="RU362117"/>
    </source>
</evidence>
<comment type="subunit">
    <text evidence="3">The main subunits of complex b-c1 are: cytochrome b, cytochrome c1 and the Rieske protein.</text>
</comment>
<comment type="cofactor">
    <cofactor evidence="19">
        <name>heme</name>
        <dbReference type="ChEBI" id="CHEBI:30413"/>
    </cofactor>
    <text evidence="19">Binds 2 heme groups non-covalently.</text>
</comment>
<keyword evidence="11 20" id="KW-0249">Electron transport</keyword>
<dbReference type="InterPro" id="IPR016174">
    <property type="entry name" value="Di-haem_cyt_TM"/>
</dbReference>
<proteinExistence type="inferred from homology"/>
<dbReference type="InterPro" id="IPR036150">
    <property type="entry name" value="Cyt_b/b6_C_sf"/>
</dbReference>
<dbReference type="GO" id="GO:0045275">
    <property type="term" value="C:respiratory chain complex III"/>
    <property type="evidence" value="ECO:0007669"/>
    <property type="project" value="InterPro"/>
</dbReference>
<feature type="transmembrane region" description="Helical" evidence="20">
    <location>
        <begin position="350"/>
        <end position="372"/>
    </location>
</feature>
<dbReference type="GO" id="GO:0008121">
    <property type="term" value="F:quinol-cytochrome-c reductase activity"/>
    <property type="evidence" value="ECO:0007669"/>
    <property type="project" value="InterPro"/>
</dbReference>
<dbReference type="PANTHER" id="PTHR19271">
    <property type="entry name" value="CYTOCHROME B"/>
    <property type="match status" value="1"/>
</dbReference>
<feature type="transmembrane region" description="Helical" evidence="20">
    <location>
        <begin position="324"/>
        <end position="344"/>
    </location>
</feature>
<geneLocation type="mitochondrion" evidence="23"/>
<feature type="binding site" description="axial binding residue" evidence="19">
    <location>
        <position position="101"/>
    </location>
    <ligand>
        <name>heme b</name>
        <dbReference type="ChEBI" id="CHEBI:60344"/>
        <label>b566</label>
    </ligand>
    <ligandPart>
        <name>Fe</name>
        <dbReference type="ChEBI" id="CHEBI:18248"/>
    </ligandPart>
</feature>
<sequence length="382" mass="44129">MMNKFLPLRKTHPLLKIINNSLIDLPSPSNISAWWNFGSLLALCLIIQIITGLFLTMYYTANIELAFYSVNYICRNVNYGWLIRTLHANGASFFFICIYLHIGRGIYYESFNLKYTWMVGIIILFILMATAFMSYVLPWGQMSFWGATVITNLLSAIPYLGSMLVNWIWGGFAIDNATLTRFYSFHFLLPFIILMLTMIHLLFLHQTGSNNPLGINSNIDKIPFHPFFTFKDLIGFIFLLLMLSLLTLTNPYLLGDPDNFIPANPLVTPIHIQPEWYFLFAYAILRSIPNKLGGVIALILSILILIILPLTFNKKIQGIQFYPLNQILFWIMVTTIILLTWAGARPVEEPYIFTSQLLTLLYFSYFIINPIISKYWDNLIFK</sequence>
<evidence type="ECO:0000256" key="18">
    <source>
        <dbReference type="PIRSR" id="PIRSR038885-1"/>
    </source>
</evidence>
<feature type="binding site" description="axial binding residue" evidence="19">
    <location>
        <position position="87"/>
    </location>
    <ligand>
        <name>heme b</name>
        <dbReference type="ChEBI" id="CHEBI:60344"/>
        <label>b562</label>
    </ligand>
    <ligandPart>
        <name>Fe</name>
        <dbReference type="ChEBI" id="CHEBI:18248"/>
    </ligandPart>
</feature>
<keyword evidence="7 20" id="KW-0679">Respiratory chain</keyword>
<evidence type="ECO:0000256" key="19">
    <source>
        <dbReference type="PIRSR" id="PIRSR038885-2"/>
    </source>
</evidence>
<dbReference type="InterPro" id="IPR048259">
    <property type="entry name" value="Cytochrome_b_N_euk/bac"/>
</dbReference>
<keyword evidence="15 20" id="KW-0496">Mitochondrion</keyword>
<feature type="binding site" evidence="18">
    <location>
        <position position="205"/>
    </location>
    <ligand>
        <name>a ubiquinone</name>
        <dbReference type="ChEBI" id="CHEBI:16389"/>
    </ligand>
</feature>
<comment type="function">
    <text evidence="1 20">Component of the ubiquinol-cytochrome c reductase complex (complex III or cytochrome b-c1 complex) that is part of the mitochondrial respiratory chain. The b-c1 complex mediates electron transfer from ubiquinol to cytochrome c. Contributes to the generation of a proton gradient across the mitochondrial membrane that is then used for ATP synthesis.</text>
</comment>
<keyword evidence="16 20" id="KW-0472">Membrane</keyword>
<dbReference type="AlphaFoldDB" id="A0A023J8D5"/>
<reference evidence="23" key="1">
    <citation type="submission" date="2013-11" db="EMBL/GenBank/DDBJ databases">
        <authorList>
            <person name="Qin X."/>
            <person name="Hou L."/>
            <person name="Yang X."/>
        </authorList>
    </citation>
    <scope>NUCLEOTIDE SEQUENCE</scope>
</reference>
<evidence type="ECO:0000256" key="13">
    <source>
        <dbReference type="ARBA" id="ARBA00023004"/>
    </source>
</evidence>
<keyword evidence="13 19" id="KW-0408">Iron</keyword>
<name>A0A023J8D5_PAPBI</name>
<evidence type="ECO:0000313" key="23">
    <source>
        <dbReference type="EMBL" id="AHH24452.1"/>
    </source>
</evidence>
<evidence type="ECO:0000256" key="6">
    <source>
        <dbReference type="ARBA" id="ARBA00022617"/>
    </source>
</evidence>
<dbReference type="PROSITE" id="PS51002">
    <property type="entry name" value="CYTB_NTER"/>
    <property type="match status" value="1"/>
</dbReference>
<dbReference type="PROSITE" id="PS51003">
    <property type="entry name" value="CYTB_CTER"/>
    <property type="match status" value="1"/>
</dbReference>
<keyword evidence="8 20" id="KW-0812">Transmembrane</keyword>
<evidence type="ECO:0000256" key="7">
    <source>
        <dbReference type="ARBA" id="ARBA00022660"/>
    </source>
</evidence>
<comment type="cofactor">
    <cofactor evidence="20">
        <name>heme b</name>
        <dbReference type="ChEBI" id="CHEBI:60344"/>
    </cofactor>
    <text evidence="20">Binds 2 heme groups non-covalently.</text>
</comment>
<feature type="transmembrane region" description="Helical" evidence="20">
    <location>
        <begin position="115"/>
        <end position="137"/>
    </location>
</feature>
<evidence type="ECO:0000256" key="2">
    <source>
        <dbReference type="ARBA" id="ARBA00004448"/>
    </source>
</evidence>
<feature type="transmembrane region" description="Helical" evidence="20">
    <location>
        <begin position="81"/>
        <end position="103"/>
    </location>
</feature>
<keyword evidence="6 19" id="KW-0349">Heme</keyword>
<keyword evidence="9 19" id="KW-0479">Metal-binding</keyword>
<dbReference type="InterPro" id="IPR005797">
    <property type="entry name" value="Cyt_b/b6_N"/>
</dbReference>
<dbReference type="Pfam" id="PF00033">
    <property type="entry name" value="Cytochrome_B"/>
    <property type="match status" value="1"/>
</dbReference>
<evidence type="ECO:0000256" key="17">
    <source>
        <dbReference type="ARBA" id="ARBA00061233"/>
    </source>
</evidence>
<comment type="subcellular location">
    <subcellularLocation>
        <location evidence="2">Mitochondrion inner membrane</location>
        <topology evidence="2">Multi-pass membrane protein</topology>
    </subcellularLocation>
</comment>
<dbReference type="GO" id="GO:0005743">
    <property type="term" value="C:mitochondrial inner membrane"/>
    <property type="evidence" value="ECO:0007669"/>
    <property type="project" value="UniProtKB-SubCell"/>
</dbReference>
<dbReference type="SUPFAM" id="SSF81342">
    <property type="entry name" value="Transmembrane di-heme cytochromes"/>
    <property type="match status" value="1"/>
</dbReference>
<dbReference type="SUPFAM" id="SSF81648">
    <property type="entry name" value="a domain/subunit of cytochrome bc1 complex (Ubiquinol-cytochrome c reductase)"/>
    <property type="match status" value="1"/>
</dbReference>
<dbReference type="GO" id="GO:0016491">
    <property type="term" value="F:oxidoreductase activity"/>
    <property type="evidence" value="ECO:0007669"/>
    <property type="project" value="UniProtKB-UniRule"/>
</dbReference>
<keyword evidence="10" id="KW-0999">Mitochondrion inner membrane</keyword>
<dbReference type="EMBL" id="KF859738">
    <property type="protein sequence ID" value="AHH24452.1"/>
    <property type="molecule type" value="Genomic_DNA"/>
</dbReference>
<accession>A0A023J8D5</accession>
<feature type="domain" description="Cytochrome b/b6 C-terminal region profile" evidence="22">
    <location>
        <begin position="214"/>
        <end position="382"/>
    </location>
</feature>
<feature type="binding site" description="axial binding residue" evidence="19">
    <location>
        <position position="186"/>
    </location>
    <ligand>
        <name>heme b</name>
        <dbReference type="ChEBI" id="CHEBI:60344"/>
        <label>b562</label>
    </ligand>
    <ligandPart>
        <name>Fe</name>
        <dbReference type="ChEBI" id="CHEBI:18248"/>
    </ligandPart>
</feature>
<dbReference type="CDD" id="cd00284">
    <property type="entry name" value="Cytochrome_b_N"/>
    <property type="match status" value="1"/>
</dbReference>
<evidence type="ECO:0000256" key="11">
    <source>
        <dbReference type="ARBA" id="ARBA00022982"/>
    </source>
</evidence>
<feature type="transmembrane region" description="Helical" evidence="20">
    <location>
        <begin position="233"/>
        <end position="254"/>
    </location>
</feature>
<evidence type="ECO:0000259" key="21">
    <source>
        <dbReference type="PROSITE" id="PS51002"/>
    </source>
</evidence>
<evidence type="ECO:0000259" key="22">
    <source>
        <dbReference type="PROSITE" id="PS51003"/>
    </source>
</evidence>
<evidence type="ECO:0000256" key="16">
    <source>
        <dbReference type="ARBA" id="ARBA00023136"/>
    </source>
</evidence>
<feature type="domain" description="Cytochrome b/b6 N-terminal region profile" evidence="21">
    <location>
        <begin position="1"/>
        <end position="213"/>
    </location>
</feature>
<feature type="transmembrane region" description="Helical" evidence="20">
    <location>
        <begin position="40"/>
        <end position="61"/>
    </location>
</feature>
<dbReference type="Gene3D" id="1.20.810.10">
    <property type="entry name" value="Cytochrome Bc1 Complex, Chain C"/>
    <property type="match status" value="1"/>
</dbReference>
<dbReference type="Pfam" id="PF00032">
    <property type="entry name" value="Cytochrom_B_C"/>
    <property type="match status" value="1"/>
</dbReference>
<feature type="transmembrane region" description="Helical" evidence="20">
    <location>
        <begin position="291"/>
        <end position="312"/>
    </location>
</feature>
<dbReference type="InterPro" id="IPR027387">
    <property type="entry name" value="Cytb/b6-like_sf"/>
</dbReference>
<evidence type="ECO:0000256" key="10">
    <source>
        <dbReference type="ARBA" id="ARBA00022792"/>
    </source>
</evidence>
<dbReference type="PANTHER" id="PTHR19271:SF16">
    <property type="entry name" value="CYTOCHROME B"/>
    <property type="match status" value="1"/>
</dbReference>
<dbReference type="PIRSF" id="PIRSF038885">
    <property type="entry name" value="COB"/>
    <property type="match status" value="1"/>
</dbReference>
<evidence type="ECO:0000256" key="8">
    <source>
        <dbReference type="ARBA" id="ARBA00022692"/>
    </source>
</evidence>
<dbReference type="InterPro" id="IPR048260">
    <property type="entry name" value="Cytochrome_b_C_euk/bac"/>
</dbReference>
<keyword evidence="5 20" id="KW-0813">Transport</keyword>
<keyword evidence="14" id="KW-0830">Ubiquinone</keyword>
<dbReference type="GO" id="GO:0006122">
    <property type="term" value="P:mitochondrial electron transport, ubiquinol to cytochrome c"/>
    <property type="evidence" value="ECO:0007669"/>
    <property type="project" value="TreeGrafter"/>
</dbReference>
<protein>
    <recommendedName>
        <fullName evidence="4 20">Cytochrome b</fullName>
    </recommendedName>
</protein>
<feature type="binding site" description="axial binding residue" evidence="19">
    <location>
        <position position="200"/>
    </location>
    <ligand>
        <name>heme b</name>
        <dbReference type="ChEBI" id="CHEBI:60344"/>
        <label>b566</label>
    </ligand>
    <ligandPart>
        <name>Fe</name>
        <dbReference type="ChEBI" id="CHEBI:18248"/>
    </ligandPart>
</feature>
<evidence type="ECO:0000256" key="14">
    <source>
        <dbReference type="ARBA" id="ARBA00023075"/>
    </source>
</evidence>
<evidence type="ECO:0000256" key="5">
    <source>
        <dbReference type="ARBA" id="ARBA00022448"/>
    </source>
</evidence>
<evidence type="ECO:0000256" key="9">
    <source>
        <dbReference type="ARBA" id="ARBA00022723"/>
    </source>
</evidence>
<dbReference type="CDD" id="cd00290">
    <property type="entry name" value="cytochrome_b_C"/>
    <property type="match status" value="1"/>
</dbReference>
<evidence type="ECO:0000256" key="4">
    <source>
        <dbReference type="ARBA" id="ARBA00013531"/>
    </source>
</evidence>
<feature type="transmembrane region" description="Helical" evidence="20">
    <location>
        <begin position="143"/>
        <end position="170"/>
    </location>
</feature>
<dbReference type="FunFam" id="1.20.810.10:FF:000002">
    <property type="entry name" value="Cytochrome b"/>
    <property type="match status" value="1"/>
</dbReference>
<reference evidence="23" key="2">
    <citation type="journal article" date="2014" name="Mitochondrial DNA">
        <title>The complete mitochondrial genome of Papilio bianor (Lepidoptera: Papilionidae), and its phylogenetic position within Papilionidae.</title>
        <authorList>
            <person name="Hou L.X."/>
            <person name="Ying S."/>
            <person name="Yang X.W."/>
            <person name="Yu Z."/>
            <person name="Li H.M."/>
            <person name="Qin X.M."/>
        </authorList>
    </citation>
    <scope>NUCLEOTIDE SEQUENCE</scope>
</reference>
<gene>
    <name evidence="23" type="primary">CYTB</name>
</gene>
<organism evidence="23">
    <name type="scientific">Papilio bianor</name>
    <name type="common">Chinese peacock butterfly</name>
    <dbReference type="NCBI Taxonomy" id="76199"/>
    <lineage>
        <taxon>Eukaryota</taxon>
        <taxon>Metazoa</taxon>
        <taxon>Ecdysozoa</taxon>
        <taxon>Arthropoda</taxon>
        <taxon>Hexapoda</taxon>
        <taxon>Insecta</taxon>
        <taxon>Pterygota</taxon>
        <taxon>Neoptera</taxon>
        <taxon>Endopterygota</taxon>
        <taxon>Lepidoptera</taxon>
        <taxon>Glossata</taxon>
        <taxon>Ditrysia</taxon>
        <taxon>Papilionoidea</taxon>
        <taxon>Papilionidae</taxon>
        <taxon>Papilioninae</taxon>
        <taxon>Papilio</taxon>
    </lineage>
</organism>
<evidence type="ECO:0000256" key="12">
    <source>
        <dbReference type="ARBA" id="ARBA00022989"/>
    </source>
</evidence>
<evidence type="ECO:0000256" key="3">
    <source>
        <dbReference type="ARBA" id="ARBA00011649"/>
    </source>
</evidence>
<dbReference type="InterPro" id="IPR005798">
    <property type="entry name" value="Cyt_b/b6_C"/>
</dbReference>
<evidence type="ECO:0000256" key="1">
    <source>
        <dbReference type="ARBA" id="ARBA00002566"/>
    </source>
</evidence>
<comment type="similarity">
    <text evidence="17 20">Belongs to the cytochrome b family.</text>
</comment>
<dbReference type="GO" id="GO:0046872">
    <property type="term" value="F:metal ion binding"/>
    <property type="evidence" value="ECO:0007669"/>
    <property type="project" value="UniProtKB-UniRule"/>
</dbReference>
<evidence type="ECO:0000256" key="15">
    <source>
        <dbReference type="ARBA" id="ARBA00023128"/>
    </source>
</evidence>
<keyword evidence="12 20" id="KW-1133">Transmembrane helix</keyword>
<dbReference type="InterPro" id="IPR030689">
    <property type="entry name" value="Cytochrome_b"/>
</dbReference>